<feature type="compositionally biased region" description="Low complexity" evidence="1">
    <location>
        <begin position="92"/>
        <end position="108"/>
    </location>
</feature>
<comment type="caution">
    <text evidence="3">The sequence shown here is derived from an EMBL/GenBank/DDBJ whole genome shotgun (WGS) entry which is preliminary data.</text>
</comment>
<keyword evidence="2" id="KW-0812">Transmembrane</keyword>
<proteinExistence type="predicted"/>
<keyword evidence="2" id="KW-1133">Transmembrane helix</keyword>
<protein>
    <submittedName>
        <fullName evidence="3">Uncharacterized protein</fullName>
    </submittedName>
</protein>
<dbReference type="EMBL" id="MU250527">
    <property type="protein sequence ID" value="KAG7449902.1"/>
    <property type="molecule type" value="Genomic_DNA"/>
</dbReference>
<dbReference type="AlphaFoldDB" id="A0A9P8AXF9"/>
<feature type="compositionally biased region" description="Low complexity" evidence="1">
    <location>
        <begin position="115"/>
        <end position="128"/>
    </location>
</feature>
<name>A0A9P8AXF9_9AGAR</name>
<feature type="region of interest" description="Disordered" evidence="1">
    <location>
        <begin position="1"/>
        <end position="50"/>
    </location>
</feature>
<feature type="transmembrane region" description="Helical" evidence="2">
    <location>
        <begin position="237"/>
        <end position="260"/>
    </location>
</feature>
<dbReference type="Proteomes" id="UP000812287">
    <property type="component" value="Unassembled WGS sequence"/>
</dbReference>
<dbReference type="GeneID" id="66103908"/>
<feature type="transmembrane region" description="Helical" evidence="2">
    <location>
        <begin position="378"/>
        <end position="398"/>
    </location>
</feature>
<feature type="region of interest" description="Disordered" evidence="1">
    <location>
        <begin position="92"/>
        <end position="128"/>
    </location>
</feature>
<reference evidence="3" key="1">
    <citation type="submission" date="2020-11" db="EMBL/GenBank/DDBJ databases">
        <title>Adaptations for nitrogen fixation in a non-lichenized fungal sporocarp promotes dispersal by wood-feeding termites.</title>
        <authorList>
            <consortium name="DOE Joint Genome Institute"/>
            <person name="Koch R.A."/>
            <person name="Yoon G."/>
            <person name="Arayal U."/>
            <person name="Lail K."/>
            <person name="Amirebrahimi M."/>
            <person name="Labutti K."/>
            <person name="Lipzen A."/>
            <person name="Riley R."/>
            <person name="Barry K."/>
            <person name="Henrissat B."/>
            <person name="Grigoriev I.V."/>
            <person name="Herr J.R."/>
            <person name="Aime M.C."/>
        </authorList>
    </citation>
    <scope>NUCLEOTIDE SEQUENCE</scope>
    <source>
        <strain evidence="3">MCA 3950</strain>
    </source>
</reference>
<dbReference type="OrthoDB" id="3057032at2759"/>
<evidence type="ECO:0000256" key="2">
    <source>
        <dbReference type="SAM" id="Phobius"/>
    </source>
</evidence>
<evidence type="ECO:0000256" key="1">
    <source>
        <dbReference type="SAM" id="MobiDB-lite"/>
    </source>
</evidence>
<organism evidence="3 4">
    <name type="scientific">Guyanagaster necrorhizus</name>
    <dbReference type="NCBI Taxonomy" id="856835"/>
    <lineage>
        <taxon>Eukaryota</taxon>
        <taxon>Fungi</taxon>
        <taxon>Dikarya</taxon>
        <taxon>Basidiomycota</taxon>
        <taxon>Agaricomycotina</taxon>
        <taxon>Agaricomycetes</taxon>
        <taxon>Agaricomycetidae</taxon>
        <taxon>Agaricales</taxon>
        <taxon>Marasmiineae</taxon>
        <taxon>Physalacriaceae</taxon>
        <taxon>Guyanagaster</taxon>
    </lineage>
</organism>
<gene>
    <name evidence="3" type="ORF">BT62DRAFT_614132</name>
</gene>
<keyword evidence="4" id="KW-1185">Reference proteome</keyword>
<evidence type="ECO:0000313" key="3">
    <source>
        <dbReference type="EMBL" id="KAG7449902.1"/>
    </source>
</evidence>
<sequence>MATSSSSSEEDRPEIFRVSSFSPTPGKEEGCLPSPTVERPGTPLFPADAGLQGWRSLSHSTVTRLSPLSSPGGSTESYVSAEGMAEISRLFSGSPKRSMSTRSSTSSPLNPANMQSVAQQSALSLSESNEIPPEDIRAICHLPNTLLRDSTIAYRFAGDAPLTRRFPRHRDSVLSLYGVPVLASDSRYPFAAAGVRDCGLVAYTFDPLAADLVVDDDDESLRGAKTDGLTPCGVVNVAMLALTMIALISLFVVYPVVSFFKDNTIPTSRLGARSKILFFFVSSKDVTLGWDTVNKPGEYSLTFKAEFDEDNRPLVNGNDPVRFTTVFSKSFIARIFKNLLVFDGSAGAVHLHRPVCIKTGGYVEISYRSVGDREIKRFAVSSLLLILSTVVNTPISGIPNLRLLHGWI</sequence>
<dbReference type="RefSeq" id="XP_043043402.1">
    <property type="nucleotide sequence ID" value="XM_043181612.1"/>
</dbReference>
<keyword evidence="2" id="KW-0472">Membrane</keyword>
<accession>A0A9P8AXF9</accession>
<evidence type="ECO:0000313" key="4">
    <source>
        <dbReference type="Proteomes" id="UP000812287"/>
    </source>
</evidence>